<organism evidence="2 3">
    <name type="scientific">Caenimonas aquaedulcis</name>
    <dbReference type="NCBI Taxonomy" id="2793270"/>
    <lineage>
        <taxon>Bacteria</taxon>
        <taxon>Pseudomonadati</taxon>
        <taxon>Pseudomonadota</taxon>
        <taxon>Betaproteobacteria</taxon>
        <taxon>Burkholderiales</taxon>
        <taxon>Comamonadaceae</taxon>
        <taxon>Caenimonas</taxon>
    </lineage>
</organism>
<reference evidence="2" key="1">
    <citation type="submission" date="2020-11" db="EMBL/GenBank/DDBJ databases">
        <title>Bacterial whole genome sequence for Caenimonas sp. DR4.4.</title>
        <authorList>
            <person name="Le V."/>
            <person name="Ko S.-R."/>
            <person name="Ahn C.-Y."/>
            <person name="Oh H.-M."/>
        </authorList>
    </citation>
    <scope>NUCLEOTIDE SEQUENCE</scope>
    <source>
        <strain evidence="2">DR4.4</strain>
    </source>
</reference>
<keyword evidence="3" id="KW-1185">Reference proteome</keyword>
<keyword evidence="2" id="KW-0067">ATP-binding</keyword>
<sequence length="209" mass="22978">MRIALLGAESTGKTQLSGELALALRAQDRTVEVVGEVLREWCAREGRTPRPEEQLPIAQEQERRVDEAAARAQVVISDTTAVMVAIYSAMLFEDGTLYRFALERLRGYDATLLTGLDIAWVADGLQRDGPHVREPVDALIRDALNAARVPYRVIYGSGPQRVENALAAIDALSAAGGHRGQPSRPWVWNCEKCGDPECEHRLFTGLTGR</sequence>
<keyword evidence="2" id="KW-0547">Nucleotide-binding</keyword>
<feature type="domain" description="NadR/Ttd14 AAA" evidence="1">
    <location>
        <begin position="2"/>
        <end position="161"/>
    </location>
</feature>
<dbReference type="GO" id="GO:0005524">
    <property type="term" value="F:ATP binding"/>
    <property type="evidence" value="ECO:0007669"/>
    <property type="project" value="UniProtKB-KW"/>
</dbReference>
<evidence type="ECO:0000313" key="3">
    <source>
        <dbReference type="Proteomes" id="UP000651050"/>
    </source>
</evidence>
<dbReference type="Gene3D" id="3.40.50.300">
    <property type="entry name" value="P-loop containing nucleotide triphosphate hydrolases"/>
    <property type="match status" value="1"/>
</dbReference>
<dbReference type="SUPFAM" id="SSF52540">
    <property type="entry name" value="P-loop containing nucleoside triphosphate hydrolases"/>
    <property type="match status" value="1"/>
</dbReference>
<dbReference type="InterPro" id="IPR052735">
    <property type="entry name" value="NAD_biosynth-regulator"/>
</dbReference>
<accession>A0A931H2Z7</accession>
<dbReference type="PANTHER" id="PTHR37512:SF1">
    <property type="entry name" value="NADR_TTD14 AAA DOMAIN-CONTAINING PROTEIN"/>
    <property type="match status" value="1"/>
</dbReference>
<comment type="caution">
    <text evidence="2">The sequence shown here is derived from an EMBL/GenBank/DDBJ whole genome shotgun (WGS) entry which is preliminary data.</text>
</comment>
<dbReference type="Proteomes" id="UP000651050">
    <property type="component" value="Unassembled WGS sequence"/>
</dbReference>
<dbReference type="PANTHER" id="PTHR37512">
    <property type="entry name" value="TRIFUNCTIONAL NAD BIOSYNTHESIS/REGULATOR PROTEIN NADR"/>
    <property type="match status" value="1"/>
</dbReference>
<dbReference type="InterPro" id="IPR027417">
    <property type="entry name" value="P-loop_NTPase"/>
</dbReference>
<dbReference type="Pfam" id="PF13521">
    <property type="entry name" value="AAA_28"/>
    <property type="match status" value="1"/>
</dbReference>
<evidence type="ECO:0000259" key="1">
    <source>
        <dbReference type="Pfam" id="PF13521"/>
    </source>
</evidence>
<evidence type="ECO:0000313" key="2">
    <source>
        <dbReference type="EMBL" id="MBG9387584.1"/>
    </source>
</evidence>
<gene>
    <name evidence="2" type="ORF">I5803_06115</name>
</gene>
<dbReference type="InterPro" id="IPR038727">
    <property type="entry name" value="NadR/Ttd14_AAA_dom"/>
</dbReference>
<dbReference type="AlphaFoldDB" id="A0A931H2Z7"/>
<protein>
    <submittedName>
        <fullName evidence="2">ATP-binding protein</fullName>
    </submittedName>
</protein>
<dbReference type="RefSeq" id="WP_196985497.1">
    <property type="nucleotide sequence ID" value="NZ_JADWYS010000001.1"/>
</dbReference>
<dbReference type="EMBL" id="JADWYS010000001">
    <property type="protein sequence ID" value="MBG9387584.1"/>
    <property type="molecule type" value="Genomic_DNA"/>
</dbReference>
<proteinExistence type="predicted"/>
<name>A0A931H2Z7_9BURK</name>